<protein>
    <submittedName>
        <fullName evidence="1">Uncharacterized protein</fullName>
    </submittedName>
</protein>
<name>A0A9Q1QBE0_9CARY</name>
<evidence type="ECO:0000313" key="1">
    <source>
        <dbReference type="EMBL" id="KAJ8435988.1"/>
    </source>
</evidence>
<evidence type="ECO:0000313" key="2">
    <source>
        <dbReference type="Proteomes" id="UP001153076"/>
    </source>
</evidence>
<comment type="caution">
    <text evidence="1">The sequence shown here is derived from an EMBL/GenBank/DDBJ whole genome shotgun (WGS) entry which is preliminary data.</text>
</comment>
<reference evidence="1" key="1">
    <citation type="submission" date="2022-04" db="EMBL/GenBank/DDBJ databases">
        <title>Carnegiea gigantea Genome sequencing and assembly v2.</title>
        <authorList>
            <person name="Copetti D."/>
            <person name="Sanderson M.J."/>
            <person name="Burquez A."/>
            <person name="Wojciechowski M.F."/>
        </authorList>
    </citation>
    <scope>NUCLEOTIDE SEQUENCE</scope>
    <source>
        <strain evidence="1">SGP5-SGP5p</strain>
        <tissue evidence="1">Aerial part</tissue>
    </source>
</reference>
<proteinExistence type="predicted"/>
<organism evidence="1 2">
    <name type="scientific">Carnegiea gigantea</name>
    <dbReference type="NCBI Taxonomy" id="171969"/>
    <lineage>
        <taxon>Eukaryota</taxon>
        <taxon>Viridiplantae</taxon>
        <taxon>Streptophyta</taxon>
        <taxon>Embryophyta</taxon>
        <taxon>Tracheophyta</taxon>
        <taxon>Spermatophyta</taxon>
        <taxon>Magnoliopsida</taxon>
        <taxon>eudicotyledons</taxon>
        <taxon>Gunneridae</taxon>
        <taxon>Pentapetalae</taxon>
        <taxon>Caryophyllales</taxon>
        <taxon>Cactineae</taxon>
        <taxon>Cactaceae</taxon>
        <taxon>Cactoideae</taxon>
        <taxon>Echinocereeae</taxon>
        <taxon>Carnegiea</taxon>
    </lineage>
</organism>
<dbReference type="AlphaFoldDB" id="A0A9Q1QBE0"/>
<dbReference type="EMBL" id="JAKOGI010000372">
    <property type="protein sequence ID" value="KAJ8435988.1"/>
    <property type="molecule type" value="Genomic_DNA"/>
</dbReference>
<keyword evidence="2" id="KW-1185">Reference proteome</keyword>
<gene>
    <name evidence="1" type="ORF">Cgig2_004245</name>
</gene>
<dbReference type="Proteomes" id="UP001153076">
    <property type="component" value="Unassembled WGS sequence"/>
</dbReference>
<sequence>MKIIAMNRKKDEVEERRADGRWRILYMKRFEKHIMIQNYLIQALEDNAVLEELAACSSISVQVLLGFVHSYPIVGISLGIASILSRHSCFANNASSNHLRKTSNPPTSLLRHRSAPYDSMAEIGIDTKSVDPPIAFFIENSIVPHMLSIMTNDDQGHVFMAVLGVECAVSLSSELLHLSVVKPLATIVEQHLELPLLELNRSPYYILNKGASALRWLCYGDLLPTLNELLVNSGMLPRPYEMVLDADLVLPLFEITQDQWAPVETKLAAVCAIANAARIGSFPQIM</sequence>
<accession>A0A9Q1QBE0</accession>